<dbReference type="EMBL" id="KN831790">
    <property type="protein sequence ID" value="KIM38554.1"/>
    <property type="molecule type" value="Genomic_DNA"/>
</dbReference>
<organism evidence="1 2">
    <name type="scientific">Hebeloma cylindrosporum</name>
    <dbReference type="NCBI Taxonomy" id="76867"/>
    <lineage>
        <taxon>Eukaryota</taxon>
        <taxon>Fungi</taxon>
        <taxon>Dikarya</taxon>
        <taxon>Basidiomycota</taxon>
        <taxon>Agaricomycotina</taxon>
        <taxon>Agaricomycetes</taxon>
        <taxon>Agaricomycetidae</taxon>
        <taxon>Agaricales</taxon>
        <taxon>Agaricineae</taxon>
        <taxon>Hymenogastraceae</taxon>
        <taxon>Hebeloma</taxon>
    </lineage>
</organism>
<dbReference type="Proteomes" id="UP000053424">
    <property type="component" value="Unassembled WGS sequence"/>
</dbReference>
<feature type="non-terminal residue" evidence="1">
    <location>
        <position position="1"/>
    </location>
</feature>
<gene>
    <name evidence="1" type="ORF">M413DRAFT_447778</name>
</gene>
<accession>A0A0C3C2Q6</accession>
<name>A0A0C3C2Q6_HEBCY</name>
<keyword evidence="2" id="KW-1185">Reference proteome</keyword>
<evidence type="ECO:0000313" key="2">
    <source>
        <dbReference type="Proteomes" id="UP000053424"/>
    </source>
</evidence>
<reference evidence="2" key="2">
    <citation type="submission" date="2015-01" db="EMBL/GenBank/DDBJ databases">
        <title>Evolutionary Origins and Diversification of the Mycorrhizal Mutualists.</title>
        <authorList>
            <consortium name="DOE Joint Genome Institute"/>
            <consortium name="Mycorrhizal Genomics Consortium"/>
            <person name="Kohler A."/>
            <person name="Kuo A."/>
            <person name="Nagy L.G."/>
            <person name="Floudas D."/>
            <person name="Copeland A."/>
            <person name="Barry K.W."/>
            <person name="Cichocki N."/>
            <person name="Veneault-Fourrey C."/>
            <person name="LaButti K."/>
            <person name="Lindquist E.A."/>
            <person name="Lipzen A."/>
            <person name="Lundell T."/>
            <person name="Morin E."/>
            <person name="Murat C."/>
            <person name="Riley R."/>
            <person name="Ohm R."/>
            <person name="Sun H."/>
            <person name="Tunlid A."/>
            <person name="Henrissat B."/>
            <person name="Grigoriev I.V."/>
            <person name="Hibbett D.S."/>
            <person name="Martin F."/>
        </authorList>
    </citation>
    <scope>NUCLEOTIDE SEQUENCE [LARGE SCALE GENOMIC DNA]</scope>
    <source>
        <strain evidence="2">h7</strain>
    </source>
</reference>
<sequence>MHAFPPGFDGDSHNVHIHWNGIPPNAHLPDFVAHVPGFPAHVPGFAGHLPGHRQFFGAQSAGGYGSQNVFLVRGGAKDPDDGAEMEHIVSPECVDDFVG</sequence>
<proteinExistence type="predicted"/>
<dbReference type="AlphaFoldDB" id="A0A0C3C2Q6"/>
<evidence type="ECO:0000313" key="1">
    <source>
        <dbReference type="EMBL" id="KIM38554.1"/>
    </source>
</evidence>
<dbReference type="HOGENOM" id="CLU_2320676_0_0_1"/>
<reference evidence="1 2" key="1">
    <citation type="submission" date="2014-04" db="EMBL/GenBank/DDBJ databases">
        <authorList>
            <consortium name="DOE Joint Genome Institute"/>
            <person name="Kuo A."/>
            <person name="Gay G."/>
            <person name="Dore J."/>
            <person name="Kohler A."/>
            <person name="Nagy L.G."/>
            <person name="Floudas D."/>
            <person name="Copeland A."/>
            <person name="Barry K.W."/>
            <person name="Cichocki N."/>
            <person name="Veneault-Fourrey C."/>
            <person name="LaButti K."/>
            <person name="Lindquist E.A."/>
            <person name="Lipzen A."/>
            <person name="Lundell T."/>
            <person name="Morin E."/>
            <person name="Murat C."/>
            <person name="Sun H."/>
            <person name="Tunlid A."/>
            <person name="Henrissat B."/>
            <person name="Grigoriev I.V."/>
            <person name="Hibbett D.S."/>
            <person name="Martin F."/>
            <person name="Nordberg H.P."/>
            <person name="Cantor M.N."/>
            <person name="Hua S.X."/>
        </authorList>
    </citation>
    <scope>NUCLEOTIDE SEQUENCE [LARGE SCALE GENOMIC DNA]</scope>
    <source>
        <strain evidence="2">h7</strain>
    </source>
</reference>
<protein>
    <submittedName>
        <fullName evidence="1">Uncharacterized protein</fullName>
    </submittedName>
</protein>